<evidence type="ECO:0000256" key="4">
    <source>
        <dbReference type="ARBA" id="ARBA00023012"/>
    </source>
</evidence>
<proteinExistence type="predicted"/>
<dbReference type="PROSITE" id="PS50110">
    <property type="entry name" value="RESPONSE_REGULATORY"/>
    <property type="match status" value="1"/>
</dbReference>
<dbReference type="InterPro" id="IPR036388">
    <property type="entry name" value="WH-like_DNA-bd_sf"/>
</dbReference>
<dbReference type="InterPro" id="IPR011006">
    <property type="entry name" value="CheY-like_superfamily"/>
</dbReference>
<dbReference type="KEGG" id="vpn:A21D_01974"/>
<dbReference type="GO" id="GO:0003677">
    <property type="term" value="F:DNA binding"/>
    <property type="evidence" value="ECO:0007669"/>
    <property type="project" value="UniProtKB-KW"/>
</dbReference>
<sequence>MCKNTEVKVVIIEDDPMVQEVNKKMVEKVNDFIVVATARDGKTGVEHCQIYQPNLVLLDIYMPEQDGIQTIKALRHHNINVEVIVISAAEDREMVRNMMQHGAFDYLIKPFKYSRLVEALNKYRDYHFHFYGNDRVDQEMIDLWINKRSEANHKANALPKGLNKQTLQQITNLLERKNSSISADEAASCIGISRVTARRYLDYLEKGGAVEIVLQYGTVGRPVNRYQLMRKVNKNSS</sequence>
<dbReference type="SMART" id="SM00448">
    <property type="entry name" value="REC"/>
    <property type="match status" value="1"/>
</dbReference>
<dbReference type="Pfam" id="PF00072">
    <property type="entry name" value="Response_reg"/>
    <property type="match status" value="1"/>
</dbReference>
<gene>
    <name evidence="11" type="primary">dcuR_2</name>
    <name evidence="11" type="ORF">A21D_01974</name>
</gene>
<evidence type="ECO:0000313" key="12">
    <source>
        <dbReference type="Proteomes" id="UP000234237"/>
    </source>
</evidence>
<keyword evidence="5" id="KW-0805">Transcription regulation</keyword>
<evidence type="ECO:0000256" key="5">
    <source>
        <dbReference type="ARBA" id="ARBA00023015"/>
    </source>
</evidence>
<dbReference type="PANTHER" id="PTHR45526">
    <property type="entry name" value="TRANSCRIPTIONAL REGULATORY PROTEIN DPIA"/>
    <property type="match status" value="1"/>
</dbReference>
<feature type="domain" description="Response regulatory" evidence="10">
    <location>
        <begin position="8"/>
        <end position="124"/>
    </location>
</feature>
<dbReference type="PIRSF" id="PIRSF006171">
    <property type="entry name" value="RR_citrat_malat"/>
    <property type="match status" value="1"/>
</dbReference>
<dbReference type="RefSeq" id="WP_101933349.1">
    <property type="nucleotide sequence ID" value="NZ_CP018622.1"/>
</dbReference>
<protein>
    <submittedName>
        <fullName evidence="11">Transcriptional regulatory protein DcuR</fullName>
    </submittedName>
</protein>
<evidence type="ECO:0000256" key="3">
    <source>
        <dbReference type="ARBA" id="ARBA00022553"/>
    </source>
</evidence>
<dbReference type="GO" id="GO:0000156">
    <property type="term" value="F:phosphorelay response regulator activity"/>
    <property type="evidence" value="ECO:0007669"/>
    <property type="project" value="TreeGrafter"/>
</dbReference>
<evidence type="ECO:0000256" key="1">
    <source>
        <dbReference type="ARBA" id="ARBA00004496"/>
    </source>
</evidence>
<keyword evidence="4" id="KW-0902">Two-component regulatory system</keyword>
<dbReference type="Proteomes" id="UP000234237">
    <property type="component" value="Chromosome"/>
</dbReference>
<dbReference type="InterPro" id="IPR001789">
    <property type="entry name" value="Sig_transdc_resp-reg_receiver"/>
</dbReference>
<comment type="subcellular location">
    <subcellularLocation>
        <location evidence="1">Cytoplasm</location>
    </subcellularLocation>
</comment>
<dbReference type="Gene3D" id="3.40.50.2300">
    <property type="match status" value="1"/>
</dbReference>
<dbReference type="EMBL" id="CP018622">
    <property type="protein sequence ID" value="AUJ25055.1"/>
    <property type="molecule type" value="Genomic_DNA"/>
</dbReference>
<dbReference type="InterPro" id="IPR024187">
    <property type="entry name" value="Sig_transdc_resp-reg_cit/mal"/>
</dbReference>
<keyword evidence="2" id="KW-0963">Cytoplasm</keyword>
<keyword evidence="7" id="KW-0010">Activator</keyword>
<accession>A0A2K9J048</accession>
<keyword evidence="6" id="KW-0238">DNA-binding</keyword>
<dbReference type="InterPro" id="IPR051271">
    <property type="entry name" value="2C-system_Tx_regulators"/>
</dbReference>
<evidence type="ECO:0000256" key="2">
    <source>
        <dbReference type="ARBA" id="ARBA00022490"/>
    </source>
</evidence>
<dbReference type="SUPFAM" id="SSF52172">
    <property type="entry name" value="CheY-like"/>
    <property type="match status" value="1"/>
</dbReference>
<feature type="modified residue" description="4-aspartylphosphate" evidence="9">
    <location>
        <position position="59"/>
    </location>
</feature>
<evidence type="ECO:0000256" key="7">
    <source>
        <dbReference type="ARBA" id="ARBA00023159"/>
    </source>
</evidence>
<dbReference type="AlphaFoldDB" id="A0A2K9J048"/>
<name>A0A2K9J048_9BACI</name>
<dbReference type="STRING" id="302167.GCA_900166595_00703"/>
<evidence type="ECO:0000259" key="10">
    <source>
        <dbReference type="PROSITE" id="PS50110"/>
    </source>
</evidence>
<evidence type="ECO:0000313" key="11">
    <source>
        <dbReference type="EMBL" id="AUJ25055.1"/>
    </source>
</evidence>
<dbReference type="InterPro" id="IPR036390">
    <property type="entry name" value="WH_DNA-bd_sf"/>
</dbReference>
<evidence type="ECO:0000256" key="9">
    <source>
        <dbReference type="PROSITE-ProRule" id="PRU00169"/>
    </source>
</evidence>
<organism evidence="11 12">
    <name type="scientific">Virgibacillus dokdonensis</name>
    <dbReference type="NCBI Taxonomy" id="302167"/>
    <lineage>
        <taxon>Bacteria</taxon>
        <taxon>Bacillati</taxon>
        <taxon>Bacillota</taxon>
        <taxon>Bacilli</taxon>
        <taxon>Bacillales</taxon>
        <taxon>Bacillaceae</taxon>
        <taxon>Virgibacillus</taxon>
    </lineage>
</organism>
<evidence type="ECO:0000256" key="8">
    <source>
        <dbReference type="ARBA" id="ARBA00023163"/>
    </source>
</evidence>
<reference evidence="12" key="1">
    <citation type="submission" date="2016-11" db="EMBL/GenBank/DDBJ databases">
        <title>Complete genome sequence of Virgibacillus pantothenticus 21D, a halophilic bacterium isolated from the deep hypersaline anoxic basin Discovery in the Mediterranean Sea.</title>
        <authorList>
            <person name="Zeaiter Z."/>
            <person name="Booth J.M."/>
            <person name="Prosdocimi E.M."/>
            <person name="Mapelli F."/>
            <person name="Fusi M."/>
            <person name="Daffonchio D."/>
            <person name="Borin S."/>
            <person name="Crotti E."/>
        </authorList>
    </citation>
    <scope>NUCLEOTIDE SEQUENCE [LARGE SCALE GENOMIC DNA]</scope>
    <source>
        <strain evidence="12">21D</strain>
    </source>
</reference>
<dbReference type="GO" id="GO:0005737">
    <property type="term" value="C:cytoplasm"/>
    <property type="evidence" value="ECO:0007669"/>
    <property type="project" value="UniProtKB-SubCell"/>
</dbReference>
<keyword evidence="3 9" id="KW-0597">Phosphoprotein</keyword>
<dbReference type="SUPFAM" id="SSF46785">
    <property type="entry name" value="Winged helix' DNA-binding domain"/>
    <property type="match status" value="1"/>
</dbReference>
<evidence type="ECO:0000256" key="6">
    <source>
        <dbReference type="ARBA" id="ARBA00023125"/>
    </source>
</evidence>
<keyword evidence="8" id="KW-0804">Transcription</keyword>
<dbReference type="PANTHER" id="PTHR45526:SF1">
    <property type="entry name" value="TRANSCRIPTIONAL REGULATORY PROTEIN DCUR-RELATED"/>
    <property type="match status" value="1"/>
</dbReference>
<dbReference type="GO" id="GO:0003700">
    <property type="term" value="F:DNA-binding transcription factor activity"/>
    <property type="evidence" value="ECO:0007669"/>
    <property type="project" value="InterPro"/>
</dbReference>
<dbReference type="Gene3D" id="1.10.10.10">
    <property type="entry name" value="Winged helix-like DNA-binding domain superfamily/Winged helix DNA-binding domain"/>
    <property type="match status" value="1"/>
</dbReference>